<proteinExistence type="predicted"/>
<accession>A0A2D0AIK0</accession>
<dbReference type="AlphaFoldDB" id="A0A2D0AIK0"/>
<dbReference type="RefSeq" id="WP_088391964.1">
    <property type="nucleotide sequence ID" value="NZ_MTCZ01000041.1"/>
</dbReference>
<protein>
    <recommendedName>
        <fullName evidence="3">Phage tail protein</fullName>
    </recommendedName>
</protein>
<dbReference type="Proteomes" id="UP000197768">
    <property type="component" value="Unassembled WGS sequence"/>
</dbReference>
<name>A0A2D0AIK0_9FLAO</name>
<dbReference type="EMBL" id="MTCZ01000041">
    <property type="protein sequence ID" value="OWP84346.1"/>
    <property type="molecule type" value="Genomic_DNA"/>
</dbReference>
<evidence type="ECO:0008006" key="3">
    <source>
        <dbReference type="Google" id="ProtNLM"/>
    </source>
</evidence>
<reference evidence="1 2" key="1">
    <citation type="journal article" date="2017" name="Infect. Genet. Evol.">
        <title>Comparative genome analysis of fish pathogen Flavobacterium columnare reveals extensive sequence diversity within the species.</title>
        <authorList>
            <person name="Kayansamruaj P."/>
            <person name="Dong H.T."/>
            <person name="Hirono I."/>
            <person name="Kondo H."/>
            <person name="Senapin S."/>
            <person name="Rodkhum C."/>
        </authorList>
    </citation>
    <scope>NUCLEOTIDE SEQUENCE [LARGE SCALE GENOMIC DNA]</scope>
    <source>
        <strain evidence="1 2">1215</strain>
    </source>
</reference>
<gene>
    <name evidence="1" type="ORF">BWK59_05850</name>
</gene>
<comment type="caution">
    <text evidence="1">The sequence shown here is derived from an EMBL/GenBank/DDBJ whole genome shotgun (WGS) entry which is preliminary data.</text>
</comment>
<sequence length="146" mass="16198">MNINLTSSECAWAQFEIKILNRSIKGLRGFSLKKTIEKEHLYGAGDEPIDIQSGNKKYEGSIKVLGFEADALNKAAFLAGYDDITEVSHEAIVLICSFKKRIADPTNIYTITGVAFTETGADLEQGAKFREVTLPFIAMNIDYKQI</sequence>
<evidence type="ECO:0000313" key="1">
    <source>
        <dbReference type="EMBL" id="OWP84346.1"/>
    </source>
</evidence>
<evidence type="ECO:0000313" key="2">
    <source>
        <dbReference type="Proteomes" id="UP000197768"/>
    </source>
</evidence>
<organism evidence="1 2">
    <name type="scientific">Flavobacterium davisii</name>
    <dbReference type="NCBI Taxonomy" id="2906077"/>
    <lineage>
        <taxon>Bacteria</taxon>
        <taxon>Pseudomonadati</taxon>
        <taxon>Bacteroidota</taxon>
        <taxon>Flavobacteriia</taxon>
        <taxon>Flavobacteriales</taxon>
        <taxon>Flavobacteriaceae</taxon>
        <taxon>Flavobacterium</taxon>
    </lineage>
</organism>